<dbReference type="AlphaFoldDB" id="A0A6A3KN36"/>
<evidence type="ECO:0000313" key="1">
    <source>
        <dbReference type="EMBL" id="KAE9008379.1"/>
    </source>
</evidence>
<reference evidence="1 2" key="1">
    <citation type="submission" date="2018-09" db="EMBL/GenBank/DDBJ databases">
        <title>Genomic investigation of the strawberry pathogen Phytophthora fragariae indicates pathogenicity is determined by transcriptional variation in three key races.</title>
        <authorList>
            <person name="Adams T.M."/>
            <person name="Armitage A.D."/>
            <person name="Sobczyk M.K."/>
            <person name="Bates H.J."/>
            <person name="Dunwell J.M."/>
            <person name="Nellist C.F."/>
            <person name="Harrison R.J."/>
        </authorList>
    </citation>
    <scope>NUCLEOTIDE SEQUENCE [LARGE SCALE GENOMIC DNA]</scope>
    <source>
        <strain evidence="1 2">SCRP324</strain>
    </source>
</reference>
<proteinExistence type="predicted"/>
<gene>
    <name evidence="1" type="ORF">PR002_g15923</name>
</gene>
<comment type="caution">
    <text evidence="1">The sequence shown here is derived from an EMBL/GenBank/DDBJ whole genome shotgun (WGS) entry which is preliminary data.</text>
</comment>
<accession>A0A6A3KN36</accession>
<name>A0A6A3KN36_9STRA</name>
<organism evidence="1 2">
    <name type="scientific">Phytophthora rubi</name>
    <dbReference type="NCBI Taxonomy" id="129364"/>
    <lineage>
        <taxon>Eukaryota</taxon>
        <taxon>Sar</taxon>
        <taxon>Stramenopiles</taxon>
        <taxon>Oomycota</taxon>
        <taxon>Peronosporomycetes</taxon>
        <taxon>Peronosporales</taxon>
        <taxon>Peronosporaceae</taxon>
        <taxon>Phytophthora</taxon>
    </lineage>
</organism>
<sequence>MQRQRWTWPSSVSEQRWKQSVATGVGAGREGRGEGVELLVRLLLLVTAVQGGGSGDDVRAGDDCYTVVVRPDARADTMANRRVWGVLPAHHTRQLVEFGHLVRLQGAQHPVGVEGGGA</sequence>
<dbReference type="EMBL" id="QXFU01001185">
    <property type="protein sequence ID" value="KAE9008379.1"/>
    <property type="molecule type" value="Genomic_DNA"/>
</dbReference>
<protein>
    <submittedName>
        <fullName evidence="1">Uncharacterized protein</fullName>
    </submittedName>
</protein>
<evidence type="ECO:0000313" key="2">
    <source>
        <dbReference type="Proteomes" id="UP000435112"/>
    </source>
</evidence>
<dbReference type="Proteomes" id="UP000435112">
    <property type="component" value="Unassembled WGS sequence"/>
</dbReference>